<sequence length="18" mass="2293">MTQINASFNIIWWWHFPT</sequence>
<dbReference type="AlphaFoldDB" id="K4PSI5"/>
<name>K4PSI5_SHEON</name>
<dbReference type="Proteomes" id="UP000008186">
    <property type="component" value="Chromosome"/>
</dbReference>
<dbReference type="KEGG" id="son:SO_4796"/>
<accession>K4PSI5</accession>
<organism evidence="1 2">
    <name type="scientific">Shewanella oneidensis (strain ATCC 700550 / JCM 31522 / CIP 106686 / LMG 19005 / NCIMB 14063 / MR-1)</name>
    <dbReference type="NCBI Taxonomy" id="211586"/>
    <lineage>
        <taxon>Bacteria</taxon>
        <taxon>Pseudomonadati</taxon>
        <taxon>Pseudomonadota</taxon>
        <taxon>Gammaproteobacteria</taxon>
        <taxon>Alteromonadales</taxon>
        <taxon>Shewanellaceae</taxon>
        <taxon>Shewanella</taxon>
    </lineage>
</organism>
<reference evidence="1 2" key="3">
    <citation type="journal article" date="2008" name="Appl. Environ. Microbiol.">
        <title>Identification of mobile elements and pseudogenes in the Shewanella oneidensis MR-1 genome.</title>
        <authorList>
            <person name="Romine M.F."/>
            <person name="Carlson T.S."/>
            <person name="Norbeck A.D."/>
            <person name="McCue L.A."/>
            <person name="Lipton M.S."/>
        </authorList>
    </citation>
    <scope>NUCLEOTIDE SEQUENCE [LARGE SCALE GENOMIC DNA]</scope>
    <source>
        <strain evidence="2">ATCC 700550 / JCM 31522 / CIP 106686 / LMG 19005 / NCIMB 14063 / MR-1</strain>
    </source>
</reference>
<protein>
    <submittedName>
        <fullName evidence="1">TrpEGDC/F operon attenuation leader peptide TrpL</fullName>
    </submittedName>
</protein>
<dbReference type="HOGENOM" id="CLU_3430889_0_0_6"/>
<gene>
    <name evidence="1" type="primary">trpL</name>
    <name evidence="1" type="ordered locus">SO_4796</name>
</gene>
<evidence type="ECO:0000313" key="1">
    <source>
        <dbReference type="EMBL" id="AFV73568.1"/>
    </source>
</evidence>
<proteinExistence type="predicted"/>
<reference evidence="1 2" key="2">
    <citation type="journal article" date="2005" name="Proteomics">
        <title>Global detection and characterization of hypothetical proteins in Shewanella oneidensis MR-1 using LC-MS based proteomics.</title>
        <authorList>
            <person name="Elias D.A."/>
            <person name="Monroe M.E."/>
            <person name="Marshall M.J."/>
            <person name="Romine M.F."/>
            <person name="Belieav A.S."/>
            <person name="Fredrickson J.K."/>
            <person name="Anderson G.A."/>
            <person name="Smith R.D."/>
            <person name="Lipton M.S."/>
        </authorList>
    </citation>
    <scope>NUCLEOTIDE SEQUENCE [LARGE SCALE GENOMIC DNA]</scope>
    <source>
        <strain evidence="2">ATCC 700550 / JCM 31522 / CIP 106686 / LMG 19005 / NCIMB 14063 / MR-1</strain>
    </source>
</reference>
<keyword evidence="2" id="KW-1185">Reference proteome</keyword>
<dbReference type="STRING" id="211586.SO_4796"/>
<reference evidence="1 2" key="4">
    <citation type="journal article" date="2011" name="BMC Genomics">
        <title>Genome-wide protein localization prediction strategies for gram negative bacteria.</title>
        <authorList>
            <person name="Romine M.F."/>
        </authorList>
    </citation>
    <scope>NUCLEOTIDE SEQUENCE [LARGE SCALE GENOMIC DNA]</scope>
    <source>
        <strain evidence="2">ATCC 700550 / JCM 31522 / CIP 106686 / LMG 19005 / NCIMB 14063 / MR-1</strain>
    </source>
</reference>
<reference evidence="1 2" key="1">
    <citation type="journal article" date="2002" name="Nat. Biotechnol.">
        <title>Genome sequence of the dissimilatory metal ion-reducing bacterium Shewanella oneidensis.</title>
        <authorList>
            <person name="Heidelberg J.F."/>
            <person name="Paulsen I.T."/>
            <person name="Nelson K.E."/>
            <person name="Gaidos E.J."/>
            <person name="Nelson W.C."/>
            <person name="Read T.D."/>
            <person name="Eisen J.A."/>
            <person name="Seshadri R."/>
            <person name="Ward N."/>
            <person name="Methe B."/>
            <person name="Clayton R.A."/>
            <person name="Meyer T."/>
            <person name="Tsapin A."/>
            <person name="Scott J."/>
            <person name="Beanan M."/>
            <person name="Brinkac L."/>
            <person name="Daugherty S."/>
            <person name="DeBoy R.T."/>
            <person name="Dodson R.J."/>
            <person name="Durkin A.S."/>
            <person name="Haft D.H."/>
            <person name="Kolonay J.F."/>
            <person name="Madupu R."/>
            <person name="Peterson J.D."/>
            <person name="Umayam L.A."/>
            <person name="White O."/>
            <person name="Wolf A.M."/>
            <person name="Vamathevan J."/>
            <person name="Weidman J."/>
            <person name="Impraim M."/>
            <person name="Lee K."/>
            <person name="Berry K."/>
            <person name="Lee C."/>
            <person name="Mueller J."/>
            <person name="Khouri H."/>
            <person name="Gill J."/>
            <person name="Utterback T.R."/>
            <person name="McDonald L.A."/>
            <person name="Feldblyum T.V."/>
            <person name="Smith H.O."/>
            <person name="Venter J.C."/>
            <person name="Nealson K.H."/>
            <person name="Fraser C.M."/>
        </authorList>
    </citation>
    <scope>NUCLEOTIDE SEQUENCE [LARGE SCALE GENOMIC DNA]</scope>
    <source>
        <strain evidence="2">ATCC 700550 / JCM 31522 / CIP 106686 / LMG 19005 / NCIMB 14063 / MR-1</strain>
    </source>
</reference>
<dbReference type="EMBL" id="AE014299">
    <property type="protein sequence ID" value="AFV73568.1"/>
    <property type="molecule type" value="Genomic_DNA"/>
</dbReference>
<evidence type="ECO:0000313" key="2">
    <source>
        <dbReference type="Proteomes" id="UP000008186"/>
    </source>
</evidence>